<dbReference type="STRING" id="1404245.CGLY_03680"/>
<dbReference type="HOGENOM" id="CLU_013016_1_1_11"/>
<organism evidence="9 10">
    <name type="scientific">Corynebacterium glyciniphilum AJ 3170</name>
    <dbReference type="NCBI Taxonomy" id="1404245"/>
    <lineage>
        <taxon>Bacteria</taxon>
        <taxon>Bacillati</taxon>
        <taxon>Actinomycetota</taxon>
        <taxon>Actinomycetes</taxon>
        <taxon>Mycobacteriales</taxon>
        <taxon>Corynebacteriaceae</taxon>
        <taxon>Corynebacterium</taxon>
    </lineage>
</organism>
<feature type="transmembrane region" description="Helical" evidence="8">
    <location>
        <begin position="298"/>
        <end position="324"/>
    </location>
</feature>
<sequence length="394" mass="41426">MTPTGTTTDTETPREPRRTWVHNSRVPGRPAFRLGALSTVWRPRHFFVTVVLAITAVILFLLSICLGDYPLTPIRVAEIISARLFDSLHLAGLRDLIVEPSRIEELVVFDWRMPRSVTGIVVGAALGLSGALTQSVTRNALASPDILGITTGASAMAVTIIVLGGGASGGLVGWLSGVGIPVAALAGGLLTGLAIWILAYRRGMDPFRLVLSGIIISALLMAFINFLMTRADLRDATTAQLWLSGSLNATNWTRALPVILLVLIGAPIFAWISFQLLAGVLGPDVARSLGQNVTGVQVALLVFSVALAAVAVSAAGPIGFVAFVSPQIAQRLCGRSTPPLLASALFGSCLLVLADMATQSLLPVELPVGLLTSAVGGLFLIYLLVQNNRRASTE</sequence>
<keyword evidence="6 8" id="KW-1133">Transmembrane helix</keyword>
<reference evidence="9 10" key="1">
    <citation type="journal article" date="2015" name="Int. J. Syst. Evol. Microbiol.">
        <title>Revisiting Corynebacterium glyciniphilum (ex Kubota et al., 1972) sp. nov., nom. rev., isolated from putrefied banana.</title>
        <authorList>
            <person name="Al-Dilaimi A."/>
            <person name="Bednarz H."/>
            <person name="Lomker A."/>
            <person name="Niehaus K."/>
            <person name="Kalinowski J."/>
            <person name="Ruckert C."/>
        </authorList>
    </citation>
    <scope>NUCLEOTIDE SEQUENCE [LARGE SCALE GENOMIC DNA]</scope>
    <source>
        <strain evidence="9">AJ 3170</strain>
    </source>
</reference>
<dbReference type="InterPro" id="IPR037294">
    <property type="entry name" value="ABC_BtuC-like"/>
</dbReference>
<dbReference type="CDD" id="cd06550">
    <property type="entry name" value="TM_ABC_iron-siderophores_like"/>
    <property type="match status" value="1"/>
</dbReference>
<keyword evidence="3" id="KW-0813">Transport</keyword>
<protein>
    <submittedName>
        <fullName evidence="9">ABC-type iron-siderophore transporter, permease subunit</fullName>
    </submittedName>
</protein>
<evidence type="ECO:0000256" key="4">
    <source>
        <dbReference type="ARBA" id="ARBA00022475"/>
    </source>
</evidence>
<dbReference type="Pfam" id="PF01032">
    <property type="entry name" value="FecCD"/>
    <property type="match status" value="1"/>
</dbReference>
<dbReference type="PANTHER" id="PTHR30472">
    <property type="entry name" value="FERRIC ENTEROBACTIN TRANSPORT SYSTEM PERMEASE PROTEIN"/>
    <property type="match status" value="1"/>
</dbReference>
<dbReference type="Gene3D" id="1.10.3470.10">
    <property type="entry name" value="ABC transporter involved in vitamin B12 uptake, BtuC"/>
    <property type="match status" value="1"/>
</dbReference>
<dbReference type="SUPFAM" id="SSF81345">
    <property type="entry name" value="ABC transporter involved in vitamin B12 uptake, BtuC"/>
    <property type="match status" value="1"/>
</dbReference>
<keyword evidence="5 8" id="KW-0812">Transmembrane</keyword>
<keyword evidence="4" id="KW-1003">Cell membrane</keyword>
<comment type="similarity">
    <text evidence="2">Belongs to the binding-protein-dependent transport system permease family. FecCD subfamily.</text>
</comment>
<dbReference type="EMBL" id="CP006842">
    <property type="protein sequence ID" value="AHW63184.1"/>
    <property type="molecule type" value="Genomic_DNA"/>
</dbReference>
<evidence type="ECO:0000313" key="10">
    <source>
        <dbReference type="Proteomes" id="UP000023703"/>
    </source>
</evidence>
<feature type="transmembrane region" description="Helical" evidence="8">
    <location>
        <begin position="209"/>
        <end position="228"/>
    </location>
</feature>
<name>X5DPH3_9CORY</name>
<feature type="transmembrane region" description="Helical" evidence="8">
    <location>
        <begin position="171"/>
        <end position="197"/>
    </location>
</feature>
<evidence type="ECO:0000256" key="5">
    <source>
        <dbReference type="ARBA" id="ARBA00022692"/>
    </source>
</evidence>
<evidence type="ECO:0000256" key="6">
    <source>
        <dbReference type="ARBA" id="ARBA00022989"/>
    </source>
</evidence>
<dbReference type="GO" id="GO:0005886">
    <property type="term" value="C:plasma membrane"/>
    <property type="evidence" value="ECO:0007669"/>
    <property type="project" value="UniProtKB-SubCell"/>
</dbReference>
<feature type="transmembrane region" description="Helical" evidence="8">
    <location>
        <begin position="255"/>
        <end position="278"/>
    </location>
</feature>
<evidence type="ECO:0000256" key="7">
    <source>
        <dbReference type="ARBA" id="ARBA00023136"/>
    </source>
</evidence>
<evidence type="ECO:0000256" key="2">
    <source>
        <dbReference type="ARBA" id="ARBA00007935"/>
    </source>
</evidence>
<dbReference type="KEGG" id="cgy:CGLY_03680"/>
<dbReference type="GO" id="GO:0033214">
    <property type="term" value="P:siderophore-iron import into cell"/>
    <property type="evidence" value="ECO:0007669"/>
    <property type="project" value="TreeGrafter"/>
</dbReference>
<dbReference type="Proteomes" id="UP000023703">
    <property type="component" value="Chromosome"/>
</dbReference>
<proteinExistence type="inferred from homology"/>
<evidence type="ECO:0000256" key="3">
    <source>
        <dbReference type="ARBA" id="ARBA00022448"/>
    </source>
</evidence>
<dbReference type="eggNOG" id="COG4779">
    <property type="taxonomic scope" value="Bacteria"/>
</dbReference>
<feature type="transmembrane region" description="Helical" evidence="8">
    <location>
        <begin position="336"/>
        <end position="354"/>
    </location>
</feature>
<feature type="transmembrane region" description="Helical" evidence="8">
    <location>
        <begin position="46"/>
        <end position="66"/>
    </location>
</feature>
<evidence type="ECO:0000256" key="8">
    <source>
        <dbReference type="SAM" id="Phobius"/>
    </source>
</evidence>
<dbReference type="AlphaFoldDB" id="X5DPH3"/>
<accession>X5DPH3</accession>
<feature type="transmembrane region" description="Helical" evidence="8">
    <location>
        <begin position="366"/>
        <end position="385"/>
    </location>
</feature>
<dbReference type="PANTHER" id="PTHR30472:SF24">
    <property type="entry name" value="FERRIC ENTEROBACTIN TRANSPORT SYSTEM PERMEASE PROTEIN FEPG"/>
    <property type="match status" value="1"/>
</dbReference>
<gene>
    <name evidence="9" type="ORF">CGLY_03680</name>
</gene>
<evidence type="ECO:0000256" key="1">
    <source>
        <dbReference type="ARBA" id="ARBA00004651"/>
    </source>
</evidence>
<feature type="transmembrane region" description="Helical" evidence="8">
    <location>
        <begin position="116"/>
        <end position="134"/>
    </location>
</feature>
<comment type="subcellular location">
    <subcellularLocation>
        <location evidence="1">Cell membrane</location>
        <topology evidence="1">Multi-pass membrane protein</topology>
    </subcellularLocation>
</comment>
<keyword evidence="10" id="KW-1185">Reference proteome</keyword>
<dbReference type="GO" id="GO:0022857">
    <property type="term" value="F:transmembrane transporter activity"/>
    <property type="evidence" value="ECO:0007669"/>
    <property type="project" value="InterPro"/>
</dbReference>
<feature type="transmembrane region" description="Helical" evidence="8">
    <location>
        <begin position="146"/>
        <end position="164"/>
    </location>
</feature>
<dbReference type="InterPro" id="IPR000522">
    <property type="entry name" value="ABC_transptr_permease_BtuC"/>
</dbReference>
<evidence type="ECO:0000313" key="9">
    <source>
        <dbReference type="EMBL" id="AHW63184.1"/>
    </source>
</evidence>
<keyword evidence="7 8" id="KW-0472">Membrane</keyword>